<reference evidence="4 5" key="1">
    <citation type="journal article" date="2019" name="Microbiol. Resour. Announc.">
        <title>Draft Genome Sequence of the Most Traditional epsilon-Poly-l-Lysine Producer, Streptomyces albulus NBRC14147.</title>
        <authorList>
            <person name="Yamanaka K."/>
            <person name="Hamano Y."/>
        </authorList>
    </citation>
    <scope>NUCLEOTIDE SEQUENCE [LARGE SCALE GENOMIC DNA]</scope>
    <source>
        <strain evidence="4 5">NBRC 14147</strain>
    </source>
</reference>
<dbReference type="Gene3D" id="3.20.20.100">
    <property type="entry name" value="NADP-dependent oxidoreductase domain"/>
    <property type="match status" value="1"/>
</dbReference>
<feature type="compositionally biased region" description="Polar residues" evidence="2">
    <location>
        <begin position="1"/>
        <end position="10"/>
    </location>
</feature>
<protein>
    <submittedName>
        <fullName evidence="4">Oxidoreductase</fullName>
    </submittedName>
</protein>
<dbReference type="InterPro" id="IPR050791">
    <property type="entry name" value="Aldo-Keto_reductase"/>
</dbReference>
<dbReference type="InterPro" id="IPR036812">
    <property type="entry name" value="NAD(P)_OxRdtase_dom_sf"/>
</dbReference>
<dbReference type="CDD" id="cd19088">
    <property type="entry name" value="AKR_AKR13B1"/>
    <property type="match status" value="1"/>
</dbReference>
<evidence type="ECO:0000313" key="5">
    <source>
        <dbReference type="Proteomes" id="UP000288351"/>
    </source>
</evidence>
<gene>
    <name evidence="4" type="ORF">SALB_03810</name>
</gene>
<dbReference type="GO" id="GO:0005737">
    <property type="term" value="C:cytoplasm"/>
    <property type="evidence" value="ECO:0007669"/>
    <property type="project" value="TreeGrafter"/>
</dbReference>
<evidence type="ECO:0000259" key="3">
    <source>
        <dbReference type="Pfam" id="PF00248"/>
    </source>
</evidence>
<feature type="region of interest" description="Disordered" evidence="2">
    <location>
        <begin position="1"/>
        <end position="22"/>
    </location>
</feature>
<evidence type="ECO:0000256" key="1">
    <source>
        <dbReference type="ARBA" id="ARBA00023002"/>
    </source>
</evidence>
<feature type="domain" description="NADP-dependent oxidoreductase" evidence="3">
    <location>
        <begin position="71"/>
        <end position="350"/>
    </location>
</feature>
<dbReference type="PANTHER" id="PTHR43625:SF40">
    <property type="entry name" value="ALDO-KETO REDUCTASE YAKC [NADP(+)]"/>
    <property type="match status" value="1"/>
</dbReference>
<accession>A0A401R0E5</accession>
<keyword evidence="1" id="KW-0560">Oxidoreductase</keyword>
<dbReference type="RefSeq" id="WP_016575193.1">
    <property type="nucleotide sequence ID" value="NZ_BHXC01000006.1"/>
</dbReference>
<evidence type="ECO:0000256" key="2">
    <source>
        <dbReference type="SAM" id="MobiDB-lite"/>
    </source>
</evidence>
<dbReference type="SUPFAM" id="SSF51430">
    <property type="entry name" value="NAD(P)-linked oxidoreductase"/>
    <property type="match status" value="1"/>
</dbReference>
<name>A0A401R0E5_STRNR</name>
<dbReference type="InterPro" id="IPR023210">
    <property type="entry name" value="NADP_OxRdtase_dom"/>
</dbReference>
<sequence length="355" mass="36751">MDAQTNSDAATNPELAVEHGVRRDPYATEPTAAAGQTSAGAAAGARAAGGACAAGGAHPDFVLGGTLTVRRLGFGTGGLVGPGYWGPRHADPARSLALLRRAVDRGVTLIDTADNYGPDVAEELVARALHPYPAGLVIATKGGVVRTGPDVWHVAGRPEHLHAMCDASLRRLRTDTIDLYQLHRLAPDVPMAEQLGTLVELQQAGKIRHIGLDSIDAAELARARELAPIASVQNRYNVLDRASEDVLELCERTGTAFLPWFPLGHGTLTGAPGTRTATPSPTPPSAADALTTIAVAHGATTGQIALAWLLHHSPALLPTPGTGSPDHLDENLAADRIALTEAELGLLDALGTPTG</sequence>
<dbReference type="GO" id="GO:0016491">
    <property type="term" value="F:oxidoreductase activity"/>
    <property type="evidence" value="ECO:0007669"/>
    <property type="project" value="UniProtKB-KW"/>
</dbReference>
<comment type="caution">
    <text evidence="4">The sequence shown here is derived from an EMBL/GenBank/DDBJ whole genome shotgun (WGS) entry which is preliminary data.</text>
</comment>
<evidence type="ECO:0000313" key="4">
    <source>
        <dbReference type="EMBL" id="GCB91095.1"/>
    </source>
</evidence>
<dbReference type="Pfam" id="PF00248">
    <property type="entry name" value="Aldo_ket_red"/>
    <property type="match status" value="1"/>
</dbReference>
<dbReference type="Proteomes" id="UP000288351">
    <property type="component" value="Unassembled WGS sequence"/>
</dbReference>
<dbReference type="EMBL" id="BHXC01000006">
    <property type="protein sequence ID" value="GCB91095.1"/>
    <property type="molecule type" value="Genomic_DNA"/>
</dbReference>
<proteinExistence type="predicted"/>
<dbReference type="PANTHER" id="PTHR43625">
    <property type="entry name" value="AFLATOXIN B1 ALDEHYDE REDUCTASE"/>
    <property type="match status" value="1"/>
</dbReference>
<dbReference type="AlphaFoldDB" id="A0A401R0E5"/>
<organism evidence="4 5">
    <name type="scientific">Streptomyces noursei</name>
    <name type="common">Streptomyces albulus</name>
    <dbReference type="NCBI Taxonomy" id="1971"/>
    <lineage>
        <taxon>Bacteria</taxon>
        <taxon>Bacillati</taxon>
        <taxon>Actinomycetota</taxon>
        <taxon>Actinomycetes</taxon>
        <taxon>Kitasatosporales</taxon>
        <taxon>Streptomycetaceae</taxon>
        <taxon>Streptomyces</taxon>
    </lineage>
</organism>